<keyword evidence="11" id="KW-1185">Reference proteome</keyword>
<dbReference type="PANTHER" id="PTHR42810:SF4">
    <property type="entry name" value="URIC ACID TRANSPORTER UACT"/>
    <property type="match status" value="1"/>
</dbReference>
<dbReference type="GO" id="GO:0005886">
    <property type="term" value="C:plasma membrane"/>
    <property type="evidence" value="ECO:0007669"/>
    <property type="project" value="UniProtKB-SubCell"/>
</dbReference>
<accession>A0A1A9GHP6</accession>
<feature type="transmembrane region" description="Helical" evidence="9">
    <location>
        <begin position="133"/>
        <end position="157"/>
    </location>
</feature>
<dbReference type="PATRIC" id="fig|1300347.3.peg.1410"/>
<dbReference type="GO" id="GO:0042907">
    <property type="term" value="F:xanthine transmembrane transporter activity"/>
    <property type="evidence" value="ECO:0007669"/>
    <property type="project" value="TreeGrafter"/>
</dbReference>
<feature type="transmembrane region" description="Helical" evidence="9">
    <location>
        <begin position="405"/>
        <end position="424"/>
    </location>
</feature>
<evidence type="ECO:0000256" key="2">
    <source>
        <dbReference type="ARBA" id="ARBA00008821"/>
    </source>
</evidence>
<dbReference type="RefSeq" id="WP_068107711.1">
    <property type="nucleotide sequence ID" value="NZ_CP015079.1"/>
</dbReference>
<comment type="similarity">
    <text evidence="2">Belongs to the nucleobase:cation symporter-2 (NCS2) (TC 2.A.40) family.</text>
</comment>
<feature type="transmembrane region" description="Helical" evidence="9">
    <location>
        <begin position="193"/>
        <end position="218"/>
    </location>
</feature>
<evidence type="ECO:0000256" key="5">
    <source>
        <dbReference type="ARBA" id="ARBA00022692"/>
    </source>
</evidence>
<evidence type="ECO:0000256" key="4">
    <source>
        <dbReference type="ARBA" id="ARBA00022475"/>
    </source>
</evidence>
<evidence type="ECO:0000313" key="11">
    <source>
        <dbReference type="Proteomes" id="UP000077868"/>
    </source>
</evidence>
<feature type="transmembrane region" description="Helical" evidence="9">
    <location>
        <begin position="53"/>
        <end position="70"/>
    </location>
</feature>
<dbReference type="PANTHER" id="PTHR42810">
    <property type="entry name" value="PURINE PERMEASE C1399.01C-RELATED"/>
    <property type="match status" value="1"/>
</dbReference>
<gene>
    <name evidence="10" type="primary">uacT</name>
    <name evidence="10" type="ORF">I601_1413</name>
</gene>
<sequence length="457" mass="46391">MSSTAPLRYGPDDRPPLRTAVPLGLQHVMVMMASNVTIPVILAGAIGSSPEDTAFLVQMALLVAGIATLVQTVGIGPVGARLPLVQGTSFGFLVVAIPLAQEYGLAAVFGGALFAGVVQIFFGAVFTKIRHLFPPLVAGIVVLVIGVGLIPTGILLFGGGAGAEDLGSLRNLGVASFVLIAILLIYRFGKGFVGAAAVLFGLALGYLLATTLGMVDWGRVADEKWLAAPRPLEFGLDFPAAALIAMGAMAVATSIETVGDISALTKTGAGREATPQEMRGGLMGDGLGTALAALFSALPNTSFSQNVGLVAFTGVMSRFVVTIGACFLILSGFVPKVAVVIAVVPAPVIGGAAVVMFGMIISAGISLITTNPLTQNDLIIVAVSVVVGQGFALQPEVAAQFHSNVAALFTSGIVPAAVIAAVLYRLKPKHERDADAAASAGAAVTQQPSERSLPAAE</sequence>
<feature type="transmembrane region" description="Helical" evidence="9">
    <location>
        <begin position="238"/>
        <end position="259"/>
    </location>
</feature>
<evidence type="ECO:0000313" key="10">
    <source>
        <dbReference type="EMBL" id="ANH37849.1"/>
    </source>
</evidence>
<feature type="transmembrane region" description="Helical" evidence="9">
    <location>
        <begin position="337"/>
        <end position="368"/>
    </location>
</feature>
<dbReference type="InterPro" id="IPR006042">
    <property type="entry name" value="Xan_ur_permease"/>
</dbReference>
<dbReference type="Pfam" id="PF00860">
    <property type="entry name" value="Xan_ur_permease"/>
    <property type="match status" value="1"/>
</dbReference>
<dbReference type="Proteomes" id="UP000077868">
    <property type="component" value="Chromosome"/>
</dbReference>
<dbReference type="NCBIfam" id="NF037981">
    <property type="entry name" value="NCS2_1"/>
    <property type="match status" value="1"/>
</dbReference>
<dbReference type="InterPro" id="IPR006043">
    <property type="entry name" value="NCS2"/>
</dbReference>
<dbReference type="InterPro" id="IPR017588">
    <property type="entry name" value="UacT-like"/>
</dbReference>
<keyword evidence="6 9" id="KW-1133">Transmembrane helix</keyword>
<reference evidence="10 11" key="1">
    <citation type="submission" date="2016-03" db="EMBL/GenBank/DDBJ databases">
        <title>Complete genome sequence of a soil Actinobacterium, Nocardioides dokdonensis FR1436.</title>
        <authorList>
            <person name="Kwon S.-K."/>
            <person name="Kim K."/>
            <person name="Kim J.F."/>
        </authorList>
    </citation>
    <scope>NUCLEOTIDE SEQUENCE [LARGE SCALE GENOMIC DNA]</scope>
    <source>
        <strain evidence="10 11">FR1436</strain>
    </source>
</reference>
<feature type="transmembrane region" description="Helical" evidence="9">
    <location>
        <begin position="310"/>
        <end position="330"/>
    </location>
</feature>
<name>A0A1A9GHP6_9ACTN</name>
<keyword evidence="3" id="KW-0813">Transport</keyword>
<feature type="region of interest" description="Disordered" evidence="8">
    <location>
        <begin position="437"/>
        <end position="457"/>
    </location>
</feature>
<feature type="transmembrane region" description="Helical" evidence="9">
    <location>
        <begin position="280"/>
        <end position="298"/>
    </location>
</feature>
<feature type="transmembrane region" description="Helical" evidence="9">
    <location>
        <begin position="169"/>
        <end position="186"/>
    </location>
</feature>
<dbReference type="AlphaFoldDB" id="A0A1A9GHP6"/>
<dbReference type="EMBL" id="CP015079">
    <property type="protein sequence ID" value="ANH37849.1"/>
    <property type="molecule type" value="Genomic_DNA"/>
</dbReference>
<proteinExistence type="inferred from homology"/>
<evidence type="ECO:0000256" key="7">
    <source>
        <dbReference type="ARBA" id="ARBA00023136"/>
    </source>
</evidence>
<evidence type="ECO:0000256" key="6">
    <source>
        <dbReference type="ARBA" id="ARBA00022989"/>
    </source>
</evidence>
<keyword evidence="5 9" id="KW-0812">Transmembrane</keyword>
<keyword evidence="4" id="KW-1003">Cell membrane</keyword>
<comment type="subcellular location">
    <subcellularLocation>
        <location evidence="1">Cell membrane</location>
        <topology evidence="1">Multi-pass membrane protein</topology>
    </subcellularLocation>
</comment>
<dbReference type="PROSITE" id="PS01116">
    <property type="entry name" value="XANTH_URACIL_PERMASE"/>
    <property type="match status" value="1"/>
</dbReference>
<protein>
    <submittedName>
        <fullName evidence="10">Uric acid transporter UacT</fullName>
    </submittedName>
</protein>
<dbReference type="KEGG" id="ndk:I601_1413"/>
<feature type="transmembrane region" description="Helical" evidence="9">
    <location>
        <begin position="106"/>
        <end position="126"/>
    </location>
</feature>
<keyword evidence="7 9" id="KW-0472">Membrane</keyword>
<evidence type="ECO:0000256" key="3">
    <source>
        <dbReference type="ARBA" id="ARBA00022448"/>
    </source>
</evidence>
<dbReference type="OrthoDB" id="9805749at2"/>
<dbReference type="STRING" id="1300347.I601_1413"/>
<evidence type="ECO:0000256" key="1">
    <source>
        <dbReference type="ARBA" id="ARBA00004651"/>
    </source>
</evidence>
<organism evidence="10 11">
    <name type="scientific">Nocardioides dokdonensis FR1436</name>
    <dbReference type="NCBI Taxonomy" id="1300347"/>
    <lineage>
        <taxon>Bacteria</taxon>
        <taxon>Bacillati</taxon>
        <taxon>Actinomycetota</taxon>
        <taxon>Actinomycetes</taxon>
        <taxon>Propionibacteriales</taxon>
        <taxon>Nocardioidaceae</taxon>
        <taxon>Nocardioides</taxon>
    </lineage>
</organism>
<dbReference type="NCBIfam" id="TIGR00801">
    <property type="entry name" value="ncs2"/>
    <property type="match status" value="1"/>
</dbReference>
<dbReference type="NCBIfam" id="TIGR03173">
    <property type="entry name" value="pbuX"/>
    <property type="match status" value="1"/>
</dbReference>
<feature type="transmembrane region" description="Helical" evidence="9">
    <location>
        <begin position="28"/>
        <end position="47"/>
    </location>
</feature>
<evidence type="ECO:0000256" key="9">
    <source>
        <dbReference type="SAM" id="Phobius"/>
    </source>
</evidence>
<evidence type="ECO:0000256" key="8">
    <source>
        <dbReference type="SAM" id="MobiDB-lite"/>
    </source>
</evidence>